<feature type="compositionally biased region" description="Basic and acidic residues" evidence="1">
    <location>
        <begin position="197"/>
        <end position="206"/>
    </location>
</feature>
<sequence>VDLKRRKKGSDKKQFERWRAECKSPYQCNLKLVFRVEKRGNERRKREKRRGSRLLLQKQFRRMILQVKRTWSCMVQVKLASASSRSPSPDAAGIYTLSPSPPFEVGVLWSQTDVVRDSGKRPLIVHTLATKLEPAGLTGPRPPSYYAASKKTTAAQLNTGIETGPQSGIEARGKEKEKAKETQKEKPKKGCCPCGSTRKEDPARQKEKPKKGCCSGGSKKTEERLKRETTRALESGMQVTEPVQPEGQQSEEATVQDGKKRKRKKKKRKKERKSAASSETVSTYDTAGQENMVVYGTGETAPQEETGDAMKKRGAEPTERQQFQESGETKGKRKKKKKKPGASSKSTSGGSGSS</sequence>
<feature type="compositionally biased region" description="Basic and acidic residues" evidence="1">
    <location>
        <begin position="171"/>
        <end position="185"/>
    </location>
</feature>
<proteinExistence type="predicted"/>
<keyword evidence="3" id="KW-1185">Reference proteome</keyword>
<evidence type="ECO:0000313" key="3">
    <source>
        <dbReference type="Proteomes" id="UP001519460"/>
    </source>
</evidence>
<gene>
    <name evidence="2" type="ORF">BaRGS_00007969</name>
</gene>
<dbReference type="Proteomes" id="UP001519460">
    <property type="component" value="Unassembled WGS sequence"/>
</dbReference>
<protein>
    <submittedName>
        <fullName evidence="2">Uncharacterized protein</fullName>
    </submittedName>
</protein>
<feature type="compositionally biased region" description="Basic and acidic residues" evidence="1">
    <location>
        <begin position="308"/>
        <end position="319"/>
    </location>
</feature>
<feature type="compositionally biased region" description="Polar residues" evidence="1">
    <location>
        <begin position="275"/>
        <end position="289"/>
    </location>
</feature>
<feature type="compositionally biased region" description="Basic residues" evidence="1">
    <location>
        <begin position="331"/>
        <end position="340"/>
    </location>
</feature>
<dbReference type="EMBL" id="JACVVK020000035">
    <property type="protein sequence ID" value="KAK7500725.1"/>
    <property type="molecule type" value="Genomic_DNA"/>
</dbReference>
<name>A0ABD0LMR9_9CAEN</name>
<feature type="compositionally biased region" description="Basic residues" evidence="1">
    <location>
        <begin position="259"/>
        <end position="272"/>
    </location>
</feature>
<evidence type="ECO:0000256" key="1">
    <source>
        <dbReference type="SAM" id="MobiDB-lite"/>
    </source>
</evidence>
<feature type="region of interest" description="Disordered" evidence="1">
    <location>
        <begin position="160"/>
        <end position="354"/>
    </location>
</feature>
<feature type="compositionally biased region" description="Basic and acidic residues" evidence="1">
    <location>
        <begin position="219"/>
        <end position="231"/>
    </location>
</feature>
<comment type="caution">
    <text evidence="2">The sequence shown here is derived from an EMBL/GenBank/DDBJ whole genome shotgun (WGS) entry which is preliminary data.</text>
</comment>
<reference evidence="2 3" key="1">
    <citation type="journal article" date="2023" name="Sci. Data">
        <title>Genome assembly of the Korean intertidal mud-creeper Batillaria attramentaria.</title>
        <authorList>
            <person name="Patra A.K."/>
            <person name="Ho P.T."/>
            <person name="Jun S."/>
            <person name="Lee S.J."/>
            <person name="Kim Y."/>
            <person name="Won Y.J."/>
        </authorList>
    </citation>
    <scope>NUCLEOTIDE SEQUENCE [LARGE SCALE GENOMIC DNA]</scope>
    <source>
        <strain evidence="2">Wonlab-2016</strain>
    </source>
</reference>
<organism evidence="2 3">
    <name type="scientific">Batillaria attramentaria</name>
    <dbReference type="NCBI Taxonomy" id="370345"/>
    <lineage>
        <taxon>Eukaryota</taxon>
        <taxon>Metazoa</taxon>
        <taxon>Spiralia</taxon>
        <taxon>Lophotrochozoa</taxon>
        <taxon>Mollusca</taxon>
        <taxon>Gastropoda</taxon>
        <taxon>Caenogastropoda</taxon>
        <taxon>Sorbeoconcha</taxon>
        <taxon>Cerithioidea</taxon>
        <taxon>Batillariidae</taxon>
        <taxon>Batillaria</taxon>
    </lineage>
</organism>
<accession>A0ABD0LMR9</accession>
<feature type="non-terminal residue" evidence="2">
    <location>
        <position position="354"/>
    </location>
</feature>
<evidence type="ECO:0000313" key="2">
    <source>
        <dbReference type="EMBL" id="KAK7500725.1"/>
    </source>
</evidence>
<dbReference type="AlphaFoldDB" id="A0ABD0LMR9"/>
<feature type="non-terminal residue" evidence="2">
    <location>
        <position position="1"/>
    </location>
</feature>